<dbReference type="Gene3D" id="3.40.50.300">
    <property type="entry name" value="P-loop containing nucleotide triphosphate hydrolases"/>
    <property type="match status" value="1"/>
</dbReference>
<evidence type="ECO:0000313" key="2">
    <source>
        <dbReference type="EMBL" id="MFD0978322.1"/>
    </source>
</evidence>
<dbReference type="RefSeq" id="WP_386072135.1">
    <property type="nucleotide sequence ID" value="NZ_JBHTJT010000005.1"/>
</dbReference>
<feature type="compositionally biased region" description="Basic and acidic residues" evidence="1">
    <location>
        <begin position="188"/>
        <end position="199"/>
    </location>
</feature>
<accession>A0ABW3IJQ7</accession>
<name>A0ABW3IJQ7_9RHOB</name>
<dbReference type="InterPro" id="IPR027417">
    <property type="entry name" value="P-loop_NTPase"/>
</dbReference>
<reference evidence="3" key="1">
    <citation type="journal article" date="2019" name="Int. J. Syst. Evol. Microbiol.">
        <title>The Global Catalogue of Microorganisms (GCM) 10K type strain sequencing project: providing services to taxonomists for standard genome sequencing and annotation.</title>
        <authorList>
            <consortium name="The Broad Institute Genomics Platform"/>
            <consortium name="The Broad Institute Genome Sequencing Center for Infectious Disease"/>
            <person name="Wu L."/>
            <person name="Ma J."/>
        </authorList>
    </citation>
    <scope>NUCLEOTIDE SEQUENCE [LARGE SCALE GENOMIC DNA]</scope>
    <source>
        <strain evidence="3">CCUG 60524</strain>
    </source>
</reference>
<dbReference type="EMBL" id="JBHTJT010000005">
    <property type="protein sequence ID" value="MFD0978322.1"/>
    <property type="molecule type" value="Genomic_DNA"/>
</dbReference>
<sequence length="211" mass="22438">MSRHHALLTRHSHAGHSALPVAGEMSLALARVHEFCGPARHTLALAVAAARPGPVLWIAPSWELEWLNGEGMAARIDPGRLVFVAAPQAGDLLWSMEEALRSGATALVVAELPEPPTLTPVRRLHLAAETGAAEGAVVPLGLLLTPGDGGAQGVESRWHLAPDHTASESHWRLERRRARSAPPASWRLGERADSTDGRMRLASLPLPAKSG</sequence>
<keyword evidence="3" id="KW-1185">Reference proteome</keyword>
<feature type="compositionally biased region" description="Basic and acidic residues" evidence="1">
    <location>
        <begin position="159"/>
        <end position="172"/>
    </location>
</feature>
<comment type="caution">
    <text evidence="2">The sequence shown here is derived from an EMBL/GenBank/DDBJ whole genome shotgun (WGS) entry which is preliminary data.</text>
</comment>
<dbReference type="Proteomes" id="UP001597108">
    <property type="component" value="Unassembled WGS sequence"/>
</dbReference>
<feature type="region of interest" description="Disordered" evidence="1">
    <location>
        <begin position="159"/>
        <end position="211"/>
    </location>
</feature>
<proteinExistence type="predicted"/>
<gene>
    <name evidence="2" type="ORF">ACFQ2S_01545</name>
</gene>
<evidence type="ECO:0000313" key="3">
    <source>
        <dbReference type="Proteomes" id="UP001597108"/>
    </source>
</evidence>
<evidence type="ECO:0000256" key="1">
    <source>
        <dbReference type="SAM" id="MobiDB-lite"/>
    </source>
</evidence>
<dbReference type="SUPFAM" id="SSF52540">
    <property type="entry name" value="P-loop containing nucleoside triphosphate hydrolases"/>
    <property type="match status" value="1"/>
</dbReference>
<protein>
    <submittedName>
        <fullName evidence="2">ImuA family protein</fullName>
    </submittedName>
</protein>
<organism evidence="2 3">
    <name type="scientific">Tropicimonas aquimaris</name>
    <dbReference type="NCBI Taxonomy" id="914152"/>
    <lineage>
        <taxon>Bacteria</taxon>
        <taxon>Pseudomonadati</taxon>
        <taxon>Pseudomonadota</taxon>
        <taxon>Alphaproteobacteria</taxon>
        <taxon>Rhodobacterales</taxon>
        <taxon>Roseobacteraceae</taxon>
        <taxon>Tropicimonas</taxon>
    </lineage>
</organism>